<gene>
    <name evidence="1" type="ORF">EIKCOROL_01043</name>
</gene>
<dbReference type="HOGENOM" id="CLU_3098344_0_0_4"/>
<reference evidence="1 2" key="1">
    <citation type="submission" date="2009-01" db="EMBL/GenBank/DDBJ databases">
        <authorList>
            <person name="Fulton L."/>
            <person name="Clifton S."/>
            <person name="Chinwalla A.T."/>
            <person name="Mitreva M."/>
            <person name="Sodergren E."/>
            <person name="Weinstock G."/>
            <person name="Clifton S."/>
            <person name="Dooling D.J."/>
            <person name="Fulton B."/>
            <person name="Minx P."/>
            <person name="Pepin K.H."/>
            <person name="Johnson M."/>
            <person name="Bhonagiri V."/>
            <person name="Nash W.E."/>
            <person name="Mardis E.R."/>
            <person name="Wilson R.K."/>
        </authorList>
    </citation>
    <scope>NUCLEOTIDE SEQUENCE [LARGE SCALE GENOMIC DNA]</scope>
    <source>
        <strain evidence="1 2">ATCC 23834</strain>
    </source>
</reference>
<protein>
    <submittedName>
        <fullName evidence="1">Uncharacterized protein</fullName>
    </submittedName>
</protein>
<dbReference type="AlphaFoldDB" id="C0DUK9"/>
<name>C0DUK9_EIKCO</name>
<proteinExistence type="predicted"/>
<sequence length="51" mass="5674">MRIDASNQLAGKWNAGLFGLCKSSVKISYLYKSGCSKKIVFWGLTEFKKAV</sequence>
<dbReference type="Proteomes" id="UP000005837">
    <property type="component" value="Unassembled WGS sequence"/>
</dbReference>
<evidence type="ECO:0000313" key="1">
    <source>
        <dbReference type="EMBL" id="EEG24407.1"/>
    </source>
</evidence>
<dbReference type="EMBL" id="ACEA01000017">
    <property type="protein sequence ID" value="EEG24407.1"/>
    <property type="molecule type" value="Genomic_DNA"/>
</dbReference>
<organism evidence="1 2">
    <name type="scientific">Eikenella corrodens ATCC 23834</name>
    <dbReference type="NCBI Taxonomy" id="546274"/>
    <lineage>
        <taxon>Bacteria</taxon>
        <taxon>Pseudomonadati</taxon>
        <taxon>Pseudomonadota</taxon>
        <taxon>Betaproteobacteria</taxon>
        <taxon>Neisseriales</taxon>
        <taxon>Neisseriaceae</taxon>
        <taxon>Eikenella</taxon>
    </lineage>
</organism>
<comment type="caution">
    <text evidence="1">The sequence shown here is derived from an EMBL/GenBank/DDBJ whole genome shotgun (WGS) entry which is preliminary data.</text>
</comment>
<accession>C0DUK9</accession>
<evidence type="ECO:0000313" key="2">
    <source>
        <dbReference type="Proteomes" id="UP000005837"/>
    </source>
</evidence>